<dbReference type="InterPro" id="IPR029021">
    <property type="entry name" value="Prot-tyrosine_phosphatase-like"/>
</dbReference>
<dbReference type="EMBL" id="JASSZA010000001">
    <property type="protein sequence ID" value="KAK2120137.1"/>
    <property type="molecule type" value="Genomic_DNA"/>
</dbReference>
<protein>
    <submittedName>
        <fullName evidence="1">Uncharacterized protein</fullName>
    </submittedName>
</protein>
<dbReference type="SUPFAM" id="SSF52799">
    <property type="entry name" value="(Phosphotyrosine protein) phosphatases II"/>
    <property type="match status" value="1"/>
</dbReference>
<accession>A0ABQ9WEQ9</accession>
<name>A0ABQ9WEQ9_SAGOE</name>
<proteinExistence type="predicted"/>
<sequence>MKAGLLCDLRWSQWDLQSPASSVFPHWPPGNPRLDHSVKTTVTEEKTSVNLSGIHRENLGLWNDHVCSFHLKESYSQLYRKKPGLAITFAKLPQNLDKNRYKDVLPCEYPA</sequence>
<evidence type="ECO:0000313" key="1">
    <source>
        <dbReference type="EMBL" id="KAK2120137.1"/>
    </source>
</evidence>
<dbReference type="Proteomes" id="UP001266305">
    <property type="component" value="Unassembled WGS sequence"/>
</dbReference>
<gene>
    <name evidence="1" type="ORF">P7K49_001523</name>
</gene>
<organism evidence="1 2">
    <name type="scientific">Saguinus oedipus</name>
    <name type="common">Cotton-top tamarin</name>
    <name type="synonym">Oedipomidas oedipus</name>
    <dbReference type="NCBI Taxonomy" id="9490"/>
    <lineage>
        <taxon>Eukaryota</taxon>
        <taxon>Metazoa</taxon>
        <taxon>Chordata</taxon>
        <taxon>Craniata</taxon>
        <taxon>Vertebrata</taxon>
        <taxon>Euteleostomi</taxon>
        <taxon>Mammalia</taxon>
        <taxon>Eutheria</taxon>
        <taxon>Euarchontoglires</taxon>
        <taxon>Primates</taxon>
        <taxon>Haplorrhini</taxon>
        <taxon>Platyrrhini</taxon>
        <taxon>Cebidae</taxon>
        <taxon>Callitrichinae</taxon>
        <taxon>Saguinus</taxon>
    </lineage>
</organism>
<reference evidence="1 2" key="1">
    <citation type="submission" date="2023-05" db="EMBL/GenBank/DDBJ databases">
        <title>B98-5 Cell Line De Novo Hybrid Assembly: An Optical Mapping Approach.</title>
        <authorList>
            <person name="Kananen K."/>
            <person name="Auerbach J.A."/>
            <person name="Kautto E."/>
            <person name="Blachly J.S."/>
        </authorList>
    </citation>
    <scope>NUCLEOTIDE SEQUENCE [LARGE SCALE GENOMIC DNA]</scope>
    <source>
        <strain evidence="1">B95-8</strain>
        <tissue evidence="1">Cell line</tissue>
    </source>
</reference>
<comment type="caution">
    <text evidence="1">The sequence shown here is derived from an EMBL/GenBank/DDBJ whole genome shotgun (WGS) entry which is preliminary data.</text>
</comment>
<keyword evidence="2" id="KW-1185">Reference proteome</keyword>
<evidence type="ECO:0000313" key="2">
    <source>
        <dbReference type="Proteomes" id="UP001266305"/>
    </source>
</evidence>